<protein>
    <submittedName>
        <fullName evidence="2">Uncharacterized protein</fullName>
    </submittedName>
</protein>
<evidence type="ECO:0000313" key="2">
    <source>
        <dbReference type="EMBL" id="SNZ10240.1"/>
    </source>
</evidence>
<accession>A0A285NL64</accession>
<dbReference type="Proteomes" id="UP000219356">
    <property type="component" value="Unassembled WGS sequence"/>
</dbReference>
<organism evidence="2 3">
    <name type="scientific">Terribacillus aidingensis</name>
    <dbReference type="NCBI Taxonomy" id="586416"/>
    <lineage>
        <taxon>Bacteria</taxon>
        <taxon>Bacillati</taxon>
        <taxon>Bacillota</taxon>
        <taxon>Bacilli</taxon>
        <taxon>Bacillales</taxon>
        <taxon>Bacillaceae</taxon>
        <taxon>Terribacillus</taxon>
    </lineage>
</organism>
<proteinExistence type="predicted"/>
<keyword evidence="3" id="KW-1185">Reference proteome</keyword>
<dbReference type="EMBL" id="OBEK01000002">
    <property type="protein sequence ID" value="SNZ10240.1"/>
    <property type="molecule type" value="Genomic_DNA"/>
</dbReference>
<feature type="transmembrane region" description="Helical" evidence="1">
    <location>
        <begin position="6"/>
        <end position="29"/>
    </location>
</feature>
<gene>
    <name evidence="2" type="ORF">SAMN05421503_1627</name>
</gene>
<keyword evidence="1" id="KW-0472">Membrane</keyword>
<evidence type="ECO:0000256" key="1">
    <source>
        <dbReference type="SAM" id="Phobius"/>
    </source>
</evidence>
<reference evidence="3" key="1">
    <citation type="submission" date="2017-09" db="EMBL/GenBank/DDBJ databases">
        <authorList>
            <person name="Varghese N."/>
            <person name="Submissions S."/>
        </authorList>
    </citation>
    <scope>NUCLEOTIDE SEQUENCE [LARGE SCALE GENOMIC DNA]</scope>
    <source>
        <strain evidence="3">CGMCC 1.8913</strain>
    </source>
</reference>
<dbReference type="AlphaFoldDB" id="A0A285NL64"/>
<evidence type="ECO:0000313" key="3">
    <source>
        <dbReference type="Proteomes" id="UP000219356"/>
    </source>
</evidence>
<keyword evidence="1" id="KW-0812">Transmembrane</keyword>
<name>A0A285NL64_9BACI</name>
<sequence>MKGPSFFKGLIIGILLAIPFWAVLIYLLFFRKG</sequence>
<keyword evidence="1" id="KW-1133">Transmembrane helix</keyword>